<keyword evidence="3" id="KW-1185">Reference proteome</keyword>
<name>A0A974RXQ2_9GAMM</name>
<protein>
    <recommendedName>
        <fullName evidence="4">Secreted protein</fullName>
    </recommendedName>
</protein>
<sequence>MKKIIFSIFFALTTSLALLTSTTVNAGSYYTSNWTMIDFQTCLFVRYVYYIDDNGIRTLVDTQYKNTHKGFGGNFCVAP</sequence>
<feature type="chain" id="PRO_5036764850" description="Secreted protein" evidence="1">
    <location>
        <begin position="27"/>
        <end position="79"/>
    </location>
</feature>
<reference evidence="2 3" key="1">
    <citation type="submission" date="2021-01" db="EMBL/GenBank/DDBJ databases">
        <title>Entomomonas sp. F2A isolated from a house cricket (Acheta domesticus).</title>
        <authorList>
            <person name="Spergser J."/>
            <person name="Busse H.-J."/>
        </authorList>
    </citation>
    <scope>NUCLEOTIDE SEQUENCE [LARGE SCALE GENOMIC DNA]</scope>
    <source>
        <strain evidence="2 3">F2A</strain>
    </source>
</reference>
<organism evidence="2 3">
    <name type="scientific">Entomomonas asaccharolytica</name>
    <dbReference type="NCBI Taxonomy" id="2785331"/>
    <lineage>
        <taxon>Bacteria</taxon>
        <taxon>Pseudomonadati</taxon>
        <taxon>Pseudomonadota</taxon>
        <taxon>Gammaproteobacteria</taxon>
        <taxon>Pseudomonadales</taxon>
        <taxon>Pseudomonadaceae</taxon>
        <taxon>Entomomonas</taxon>
    </lineage>
</organism>
<evidence type="ECO:0000256" key="1">
    <source>
        <dbReference type="SAM" id="SignalP"/>
    </source>
</evidence>
<dbReference type="EMBL" id="CP067393">
    <property type="protein sequence ID" value="QQP86478.1"/>
    <property type="molecule type" value="Genomic_DNA"/>
</dbReference>
<gene>
    <name evidence="2" type="ORF">JHT90_04355</name>
</gene>
<feature type="signal peptide" evidence="1">
    <location>
        <begin position="1"/>
        <end position="26"/>
    </location>
</feature>
<proteinExistence type="predicted"/>
<accession>A0A974RXQ2</accession>
<keyword evidence="1" id="KW-0732">Signal</keyword>
<dbReference type="Proteomes" id="UP000595278">
    <property type="component" value="Chromosome"/>
</dbReference>
<dbReference type="KEGG" id="eaz:JHT90_04355"/>
<evidence type="ECO:0008006" key="4">
    <source>
        <dbReference type="Google" id="ProtNLM"/>
    </source>
</evidence>
<evidence type="ECO:0000313" key="3">
    <source>
        <dbReference type="Proteomes" id="UP000595278"/>
    </source>
</evidence>
<evidence type="ECO:0000313" key="2">
    <source>
        <dbReference type="EMBL" id="QQP86478.1"/>
    </source>
</evidence>
<dbReference type="RefSeq" id="WP_201094585.1">
    <property type="nucleotide sequence ID" value="NZ_CP067393.1"/>
</dbReference>
<dbReference type="AlphaFoldDB" id="A0A974RXQ2"/>